<dbReference type="EMBL" id="AP024714">
    <property type="protein sequence ID" value="BCX82264.1"/>
    <property type="molecule type" value="Genomic_DNA"/>
</dbReference>
<dbReference type="InterPro" id="IPR017475">
    <property type="entry name" value="EPS_sugar_tfrase"/>
</dbReference>
<accession>A0AAU9CCG4</accession>
<keyword evidence="10" id="KW-1185">Reference proteome</keyword>
<evidence type="ECO:0000256" key="6">
    <source>
        <dbReference type="ARBA" id="ARBA00023136"/>
    </source>
</evidence>
<feature type="transmembrane region" description="Helical" evidence="7">
    <location>
        <begin position="40"/>
        <end position="60"/>
    </location>
</feature>
<dbReference type="PANTHER" id="PTHR30576:SF21">
    <property type="entry name" value="UDP-GLUCOSE:UNDECAPRENYL-PHOSPHATE GLUCOSE-1-PHOSPHATE TRANSFERASE"/>
    <property type="match status" value="1"/>
</dbReference>
<dbReference type="SUPFAM" id="SSF51735">
    <property type="entry name" value="NAD(P)-binding Rossmann-fold domains"/>
    <property type="match status" value="1"/>
</dbReference>
<gene>
    <name evidence="9" type="ORF">MIT9_P1850</name>
</gene>
<keyword evidence="5 7" id="KW-1133">Transmembrane helix</keyword>
<dbReference type="Proteomes" id="UP001321825">
    <property type="component" value="Chromosome"/>
</dbReference>
<reference evidence="10" key="1">
    <citation type="journal article" date="2024" name="Int. J. Syst. Evol. Microbiol.">
        <title>Methylomarinovum tepidoasis sp. nov., a moderately thermophilic methanotroph of the family Methylothermaceae isolated from a deep-sea hydrothermal field.</title>
        <authorList>
            <person name="Hirayama H."/>
            <person name="Takaki Y."/>
            <person name="Abe M."/>
            <person name="Miyazaki M."/>
            <person name="Uematsu K."/>
            <person name="Matsui Y."/>
            <person name="Takai K."/>
        </authorList>
    </citation>
    <scope>NUCLEOTIDE SEQUENCE [LARGE SCALE GENOMIC DNA]</scope>
    <source>
        <strain evidence="10">IT-9</strain>
    </source>
</reference>
<feature type="domain" description="Bacterial sugar transferase" evidence="8">
    <location>
        <begin position="237"/>
        <end position="421"/>
    </location>
</feature>
<evidence type="ECO:0000259" key="8">
    <source>
        <dbReference type="Pfam" id="PF02397"/>
    </source>
</evidence>
<dbReference type="Pfam" id="PF13727">
    <property type="entry name" value="CoA_binding_3"/>
    <property type="match status" value="1"/>
</dbReference>
<dbReference type="GO" id="GO:0016020">
    <property type="term" value="C:membrane"/>
    <property type="evidence" value="ECO:0007669"/>
    <property type="project" value="UniProtKB-SubCell"/>
</dbReference>
<dbReference type="InterPro" id="IPR017473">
    <property type="entry name" value="Undecaprenyl-P_gluc_Ptfrase"/>
</dbReference>
<organism evidence="9 10">
    <name type="scientific">Methylomarinovum caldicuralii</name>
    <dbReference type="NCBI Taxonomy" id="438856"/>
    <lineage>
        <taxon>Bacteria</taxon>
        <taxon>Pseudomonadati</taxon>
        <taxon>Pseudomonadota</taxon>
        <taxon>Gammaproteobacteria</taxon>
        <taxon>Methylococcales</taxon>
        <taxon>Methylothermaceae</taxon>
        <taxon>Methylomarinovum</taxon>
    </lineage>
</organism>
<dbReference type="Pfam" id="PF02397">
    <property type="entry name" value="Bac_transf"/>
    <property type="match status" value="1"/>
</dbReference>
<dbReference type="Gene3D" id="3.40.50.720">
    <property type="entry name" value="NAD(P)-binding Rossmann-like Domain"/>
    <property type="match status" value="1"/>
</dbReference>
<feature type="transmembrane region" description="Helical" evidence="7">
    <location>
        <begin position="242"/>
        <end position="267"/>
    </location>
</feature>
<dbReference type="InterPro" id="IPR036291">
    <property type="entry name" value="NAD(P)-bd_dom_sf"/>
</dbReference>
<feature type="transmembrane region" description="Helical" evidence="7">
    <location>
        <begin position="6"/>
        <end position="28"/>
    </location>
</feature>
<comment type="similarity">
    <text evidence="2">Belongs to the bacterial sugar transferase family.</text>
</comment>
<keyword evidence="4 7" id="KW-0812">Transmembrane</keyword>
<dbReference type="NCBIfam" id="TIGR03023">
    <property type="entry name" value="WcaJ_sugtrans"/>
    <property type="match status" value="1"/>
</dbReference>
<evidence type="ECO:0000256" key="7">
    <source>
        <dbReference type="SAM" id="Phobius"/>
    </source>
</evidence>
<name>A0AAU9CCG4_9GAMM</name>
<dbReference type="InterPro" id="IPR003362">
    <property type="entry name" value="Bact_transf"/>
</dbReference>
<evidence type="ECO:0000256" key="1">
    <source>
        <dbReference type="ARBA" id="ARBA00004141"/>
    </source>
</evidence>
<dbReference type="GO" id="GO:0089702">
    <property type="term" value="F:undecaprenyl-phosphate glucose phosphotransferase activity"/>
    <property type="evidence" value="ECO:0007669"/>
    <property type="project" value="TreeGrafter"/>
</dbReference>
<sequence>MPVSLPYLWLGLGGSVFFGFFAEALEVYQSWRGSPFSREARRLAFAWVCAIVVLVAVLFLTKTATLFSRKIILVWFVTVLVLLVGLYGGRRLLLAFFRNRGRNRKTVAIVGANALGKRLQVAIVEMPWLGYQFVGYYDDREPGRLLQSCTPLLGDLKKLYEDARHHRIACLFITLPMSAEKRIRSILAHLGDSTLSVFYVPNFFVFNLLYSRWDMLQGIPVISVYDTPFRGVDGMLKRAEDLVLGSLILLLISLPMLIIAIGVKLSSPGPVIFKQRRYGFNGQEIIVWKFRTMTVCEDGEDVKQAKKNDARVTPFGAFLRRTSLDELPQFINVLQGTMSIVGPRPHAVAHNEQYRRLIPGYMLRHKVKPGITGLAQINGFRGETDTLEKMAMRVRHDIEYIRHWSLWLDLKIIFLTIFKGFRSPNAY</sequence>
<dbReference type="GO" id="GO:0009242">
    <property type="term" value="P:colanic acid biosynthetic process"/>
    <property type="evidence" value="ECO:0007669"/>
    <property type="project" value="TreeGrafter"/>
</dbReference>
<evidence type="ECO:0000256" key="2">
    <source>
        <dbReference type="ARBA" id="ARBA00006464"/>
    </source>
</evidence>
<comment type="subcellular location">
    <subcellularLocation>
        <location evidence="1">Membrane</location>
        <topology evidence="1">Multi-pass membrane protein</topology>
    </subcellularLocation>
</comment>
<keyword evidence="6 7" id="KW-0472">Membrane</keyword>
<evidence type="ECO:0000313" key="9">
    <source>
        <dbReference type="EMBL" id="BCX82264.1"/>
    </source>
</evidence>
<evidence type="ECO:0000256" key="3">
    <source>
        <dbReference type="ARBA" id="ARBA00022679"/>
    </source>
</evidence>
<evidence type="ECO:0000256" key="4">
    <source>
        <dbReference type="ARBA" id="ARBA00022692"/>
    </source>
</evidence>
<proteinExistence type="inferred from homology"/>
<evidence type="ECO:0000256" key="5">
    <source>
        <dbReference type="ARBA" id="ARBA00022989"/>
    </source>
</evidence>
<evidence type="ECO:0000313" key="10">
    <source>
        <dbReference type="Proteomes" id="UP001321825"/>
    </source>
</evidence>
<dbReference type="NCBIfam" id="TIGR03025">
    <property type="entry name" value="EPS_sugtrans"/>
    <property type="match status" value="1"/>
</dbReference>
<keyword evidence="3 9" id="KW-0808">Transferase</keyword>
<protein>
    <submittedName>
        <fullName evidence="9">Colanic acid biosysnthesis UDP-glucose lipid carrier transferase</fullName>
    </submittedName>
</protein>
<dbReference type="AlphaFoldDB" id="A0AAU9CCG4"/>
<feature type="transmembrane region" description="Helical" evidence="7">
    <location>
        <begin position="72"/>
        <end position="97"/>
    </location>
</feature>
<dbReference type="PANTHER" id="PTHR30576">
    <property type="entry name" value="COLANIC BIOSYNTHESIS UDP-GLUCOSE LIPID CARRIER TRANSFERASE"/>
    <property type="match status" value="1"/>
</dbReference>
<dbReference type="KEGG" id="mcau:MIT9_P1850"/>